<proteinExistence type="predicted"/>
<dbReference type="EMBL" id="MAUE01000008">
    <property type="protein sequence ID" value="OCW29498.1"/>
    <property type="molecule type" value="Genomic_DNA"/>
</dbReference>
<dbReference type="Proteomes" id="UP000095081">
    <property type="component" value="Unassembled WGS sequence"/>
</dbReference>
<gene>
    <name evidence="1" type="ORF">BBG20_05885</name>
</gene>
<name>A0ABX2YZV6_9PSED</name>
<evidence type="ECO:0000313" key="2">
    <source>
        <dbReference type="Proteomes" id="UP000095081"/>
    </source>
</evidence>
<reference evidence="1 2" key="1">
    <citation type="submission" date="2016-06" db="EMBL/GenBank/DDBJ databases">
        <title>Draft genome sequence of Pseudomonas sp. S1E40, a novel strain antagonistic activity to fungal plant pathogen.</title>
        <authorList>
            <person name="Tambong J.T."/>
            <person name="Tchagang C."/>
            <person name="Xu R."/>
        </authorList>
    </citation>
    <scope>NUCLEOTIDE SEQUENCE [LARGE SCALE GENOMIC DNA]</scope>
    <source>
        <strain evidence="1 2">S1E40</strain>
    </source>
</reference>
<evidence type="ECO:0000313" key="1">
    <source>
        <dbReference type="EMBL" id="OCW29498.1"/>
    </source>
</evidence>
<sequence>MGQLPLRCQARPASDPGRQRLDRSLVNGFFQGFTGFETWFLGSSDLQCFASLWVTASASWAVSHRESTEAYQYYGVAGLQSASDGFDYCIQRTASSSFRDISGCSDSINQFRLVHSKSPYISIEYDSKFFGESKNQC</sequence>
<protein>
    <submittedName>
        <fullName evidence="1">Uncharacterized protein</fullName>
    </submittedName>
</protein>
<comment type="caution">
    <text evidence="1">The sequence shown here is derived from an EMBL/GenBank/DDBJ whole genome shotgun (WGS) entry which is preliminary data.</text>
</comment>
<organism evidence="1 2">
    <name type="scientific">Pseudomonas aylmerensis</name>
    <dbReference type="NCBI Taxonomy" id="1869229"/>
    <lineage>
        <taxon>Bacteria</taxon>
        <taxon>Pseudomonadati</taxon>
        <taxon>Pseudomonadota</taxon>
        <taxon>Gammaproteobacteria</taxon>
        <taxon>Pseudomonadales</taxon>
        <taxon>Pseudomonadaceae</taxon>
        <taxon>Pseudomonas</taxon>
    </lineage>
</organism>
<keyword evidence="2" id="KW-1185">Reference proteome</keyword>
<accession>A0ABX2YZV6</accession>